<evidence type="ECO:0000313" key="1">
    <source>
        <dbReference type="EMBL" id="MBX46506.1"/>
    </source>
</evidence>
<organism evidence="1">
    <name type="scientific">Rhizophora mucronata</name>
    <name type="common">Asiatic mangrove</name>
    <dbReference type="NCBI Taxonomy" id="61149"/>
    <lineage>
        <taxon>Eukaryota</taxon>
        <taxon>Viridiplantae</taxon>
        <taxon>Streptophyta</taxon>
        <taxon>Embryophyta</taxon>
        <taxon>Tracheophyta</taxon>
        <taxon>Spermatophyta</taxon>
        <taxon>Magnoliopsida</taxon>
        <taxon>eudicotyledons</taxon>
        <taxon>Gunneridae</taxon>
        <taxon>Pentapetalae</taxon>
        <taxon>rosids</taxon>
        <taxon>fabids</taxon>
        <taxon>Malpighiales</taxon>
        <taxon>Rhizophoraceae</taxon>
        <taxon>Rhizophora</taxon>
    </lineage>
</organism>
<accession>A0A2P2NVI0</accession>
<dbReference type="EMBL" id="GGEC01066022">
    <property type="protein sequence ID" value="MBX46506.1"/>
    <property type="molecule type" value="Transcribed_RNA"/>
</dbReference>
<dbReference type="AlphaFoldDB" id="A0A2P2NVI0"/>
<proteinExistence type="predicted"/>
<reference evidence="1" key="1">
    <citation type="submission" date="2018-02" db="EMBL/GenBank/DDBJ databases">
        <title>Rhizophora mucronata_Transcriptome.</title>
        <authorList>
            <person name="Meera S.P."/>
            <person name="Sreeshan A."/>
            <person name="Augustine A."/>
        </authorList>
    </citation>
    <scope>NUCLEOTIDE SEQUENCE</scope>
    <source>
        <tissue evidence="1">Leaf</tissue>
    </source>
</reference>
<name>A0A2P2NVI0_RHIMU</name>
<protein>
    <submittedName>
        <fullName evidence="1">Uncharacterized protein</fullName>
    </submittedName>
</protein>
<sequence>MPLIIYCLIELPFTLVLQHMFIFMQKSL</sequence>